<sequence length="66" mass="6927">CYRRVRGGSRPRPPAPGRDAPMPAGIGRMCARALSAASETSYCRLSGSRSGRSGRVLDAAPTRGTH</sequence>
<dbReference type="EMBL" id="CADCTP010000426">
    <property type="protein sequence ID" value="CAA9291619.1"/>
    <property type="molecule type" value="Genomic_DNA"/>
</dbReference>
<feature type="non-terminal residue" evidence="2">
    <location>
        <position position="1"/>
    </location>
</feature>
<evidence type="ECO:0000313" key="2">
    <source>
        <dbReference type="EMBL" id="CAA9291619.1"/>
    </source>
</evidence>
<evidence type="ECO:0000256" key="1">
    <source>
        <dbReference type="SAM" id="MobiDB-lite"/>
    </source>
</evidence>
<reference evidence="2" key="1">
    <citation type="submission" date="2020-02" db="EMBL/GenBank/DDBJ databases">
        <authorList>
            <person name="Meier V. D."/>
        </authorList>
    </citation>
    <scope>NUCLEOTIDE SEQUENCE</scope>
    <source>
        <strain evidence="2">AVDCRST_MAG41</strain>
    </source>
</reference>
<organism evidence="2">
    <name type="scientific">uncultured Mycobacteriales bacterium</name>
    <dbReference type="NCBI Taxonomy" id="581187"/>
    <lineage>
        <taxon>Bacteria</taxon>
        <taxon>Bacillati</taxon>
        <taxon>Actinomycetota</taxon>
        <taxon>Actinomycetes</taxon>
        <taxon>Mycobacteriales</taxon>
        <taxon>environmental samples</taxon>
    </lineage>
</organism>
<accession>A0A6J4K011</accession>
<proteinExistence type="predicted"/>
<protein>
    <submittedName>
        <fullName evidence="2">Uncharacterized protein</fullName>
    </submittedName>
</protein>
<feature type="non-terminal residue" evidence="2">
    <location>
        <position position="66"/>
    </location>
</feature>
<feature type="region of interest" description="Disordered" evidence="1">
    <location>
        <begin position="42"/>
        <end position="66"/>
    </location>
</feature>
<gene>
    <name evidence="2" type="ORF">AVDCRST_MAG41-4412</name>
</gene>
<name>A0A6J4K011_9ACTN</name>
<feature type="region of interest" description="Disordered" evidence="1">
    <location>
        <begin position="1"/>
        <end position="25"/>
    </location>
</feature>
<dbReference type="AlphaFoldDB" id="A0A6J4K011"/>